<dbReference type="AlphaFoldDB" id="A0A0H5Q149"/>
<sequence length="440" mass="49592">MDVVKFIGKKTSPELAALAAEVMEHYKQREGETEEEFSHRLWHDMPQRKYAEMPIELQAWVDTFAPLEETRDFFRRCIPAAKWEELSADQMGLSVLLAEIPRKATWVIQASIKKSAYTGEMLDVGIYPNLTGTALLQAWKDITGEDLFGDDDPGKPLAEALEGIERVTVSRADTLAYPLDKVNANIWSLLEADTRGQLRIGVEKQGSRKEINILYSINFDDLGENLRISKRLTQYDKRVYIAVAGLFNAGNDVITLHQVYTAMGGTGKPSDDQREKISTAIAKMQSAMISVDNSMEAAAYNYKKFVYSGYLLPIERVKKIVNGNLVEEAIHIFREPPVMTFARQRRQITTIPVRLLNSPISKTDANLAIEDYLLERISRAKDGHSPCKILYKTICDKAGAVTAKQRQRVPEKVERYLTHYAKEGFIASFKTAADGVTISF</sequence>
<proteinExistence type="predicted"/>
<reference evidence="1" key="1">
    <citation type="submission" date="2015-06" db="EMBL/GenBank/DDBJ databases">
        <authorList>
            <person name="Joergensen T."/>
        </authorList>
    </citation>
    <scope>NUCLEOTIDE SEQUENCE</scope>
    <source>
        <strain evidence="1">RGRH0500</strain>
    </source>
</reference>
<evidence type="ECO:0000313" key="1">
    <source>
        <dbReference type="EMBL" id="CRY95135.1"/>
    </source>
</evidence>
<protein>
    <submittedName>
        <fullName evidence="1">Uncharacterized protein</fullName>
    </submittedName>
</protein>
<organism evidence="1">
    <name type="scientific">uncultured prokaryote</name>
    <dbReference type="NCBI Taxonomy" id="198431"/>
    <lineage>
        <taxon>unclassified sequences</taxon>
        <taxon>environmental samples</taxon>
    </lineage>
</organism>
<dbReference type="EMBL" id="LN853139">
    <property type="protein sequence ID" value="CRY95135.1"/>
    <property type="molecule type" value="Genomic_DNA"/>
</dbReference>
<reference evidence="1" key="2">
    <citation type="submission" date="2015-07" db="EMBL/GenBank/DDBJ databases">
        <title>Plasmids, circular viruses and viroids from rat gut.</title>
        <authorList>
            <person name="Jorgensen T.J."/>
            <person name="Hansen M.A."/>
            <person name="Xu Z."/>
            <person name="Tabak M.A."/>
            <person name="Sorensen S.J."/>
            <person name="Hansen L.H."/>
        </authorList>
    </citation>
    <scope>NUCLEOTIDE SEQUENCE</scope>
    <source>
        <strain evidence="1">RGRH0500</strain>
    </source>
</reference>
<accession>A0A0H5Q149</accession>
<name>A0A0H5Q149_9ZZZZ</name>